<dbReference type="PANTHER" id="PTHR47331:SF1">
    <property type="entry name" value="GAG-LIKE PROTEIN"/>
    <property type="match status" value="1"/>
</dbReference>
<dbReference type="Proteomes" id="UP000504615">
    <property type="component" value="Unplaced"/>
</dbReference>
<keyword evidence="2" id="KW-1185">Reference proteome</keyword>
<accession>A0A6I9VRT4</accession>
<evidence type="ECO:0000256" key="1">
    <source>
        <dbReference type="SAM" id="MobiDB-lite"/>
    </source>
</evidence>
<dbReference type="AlphaFoldDB" id="A0A6I9VRT4"/>
<dbReference type="OrthoDB" id="7553315at2759"/>
<dbReference type="InterPro" id="IPR005312">
    <property type="entry name" value="DUF1759"/>
</dbReference>
<feature type="region of interest" description="Disordered" evidence="1">
    <location>
        <begin position="325"/>
        <end position="366"/>
    </location>
</feature>
<organism evidence="2 3">
    <name type="scientific">Pogonomyrmex barbatus</name>
    <name type="common">red harvester ant</name>
    <dbReference type="NCBI Taxonomy" id="144034"/>
    <lineage>
        <taxon>Eukaryota</taxon>
        <taxon>Metazoa</taxon>
        <taxon>Ecdysozoa</taxon>
        <taxon>Arthropoda</taxon>
        <taxon>Hexapoda</taxon>
        <taxon>Insecta</taxon>
        <taxon>Pterygota</taxon>
        <taxon>Neoptera</taxon>
        <taxon>Endopterygota</taxon>
        <taxon>Hymenoptera</taxon>
        <taxon>Apocrita</taxon>
        <taxon>Aculeata</taxon>
        <taxon>Formicoidea</taxon>
        <taxon>Formicidae</taxon>
        <taxon>Myrmicinae</taxon>
        <taxon>Pogonomyrmex</taxon>
    </lineage>
</organism>
<dbReference type="RefSeq" id="XP_011631611.1">
    <property type="nucleotide sequence ID" value="XM_011633309.1"/>
</dbReference>
<evidence type="ECO:0000313" key="3">
    <source>
        <dbReference type="RefSeq" id="XP_011631611.1"/>
    </source>
</evidence>
<protein>
    <submittedName>
        <fullName evidence="3">Uncharacterized protein LOC105423537</fullName>
    </submittedName>
</protein>
<reference evidence="3" key="1">
    <citation type="submission" date="2025-08" db="UniProtKB">
        <authorList>
            <consortium name="RefSeq"/>
        </authorList>
    </citation>
    <scope>IDENTIFICATION</scope>
</reference>
<dbReference type="PANTHER" id="PTHR47331">
    <property type="entry name" value="PHD-TYPE DOMAIN-CONTAINING PROTEIN"/>
    <property type="match status" value="1"/>
</dbReference>
<dbReference type="GeneID" id="105423537"/>
<sequence>MSAQELRRQRGYIKAKQTHIWKFVENASQRTPSIETVTVYSKKLEQVYKEFNEIQRQLVCVIEENELPMEDQREDDVFEERYVELSATLSRWAAAIKPTVSTTNDGESLAQVIEQQTEVIRALSSNGSQIDARVKLPVINLPIFSGEIEDWTRFSDTFTALIHNSDLSTIQKLQYLVGALTGSAAKIIESIEISARNYDVAWNLLRNRYEDKKALKRRHLQCLFEAPKVERESAVDIQELINHFQKHLRIVKSMESTSETWADFLILYMVEEKLDRVTRRRWEESMEGRQTVTVDLLFDFLQRRVQMLDRLGSAFHREESNYGGVAANSRRGSETPRSLGRIDNSRVAGRNEASRSAGRNEARTSRNNQTVSLAVSTVIGRCFICGGPHLIYSCERFLNLSVRERIDEVKRLKLCFNCLRNDHFVSACRASSCRQCARRHNTLCHTEQEEPRVDKVTSNIEAVNGEGRKNKRANVNLSVHHTTNRAEFGEILMSTAIVYVKDSNMFDQPIRVLLDSASEANFITRAACAKLNLKLEDIHEAVSGIGSSICTINHGCQVTIKSRITTYLLSAFCLVVPRITRELPSVAVNSDAFSITDTLNLADPQYHRPSQIDMLLGSEFFLKLLEPARVELGNDLPTL</sequence>
<dbReference type="KEGG" id="pbar:105423537"/>
<proteinExistence type="predicted"/>
<gene>
    <name evidence="3" type="primary">LOC105423537</name>
</gene>
<dbReference type="Pfam" id="PF03564">
    <property type="entry name" value="DUF1759"/>
    <property type="match status" value="1"/>
</dbReference>
<name>A0A6I9VRT4_9HYME</name>
<evidence type="ECO:0000313" key="2">
    <source>
        <dbReference type="Proteomes" id="UP000504615"/>
    </source>
</evidence>